<dbReference type="SUPFAM" id="SSF55154">
    <property type="entry name" value="CYTH-like phosphatases"/>
    <property type="match status" value="1"/>
</dbReference>
<organism evidence="1 2">
    <name type="scientific">Kozakia baliensis</name>
    <dbReference type="NCBI Taxonomy" id="153496"/>
    <lineage>
        <taxon>Bacteria</taxon>
        <taxon>Pseudomonadati</taxon>
        <taxon>Pseudomonadota</taxon>
        <taxon>Alphaproteobacteria</taxon>
        <taxon>Acetobacterales</taxon>
        <taxon>Acetobacteraceae</taxon>
        <taxon>Kozakia</taxon>
    </lineage>
</organism>
<dbReference type="PANTHER" id="PTHR39569">
    <property type="entry name" value="INORGANIC TRIPHOSPHATASE"/>
    <property type="match status" value="1"/>
</dbReference>
<dbReference type="PROSITE" id="PS51708">
    <property type="entry name" value="CHAD"/>
    <property type="match status" value="1"/>
</dbReference>
<dbReference type="InterPro" id="IPR038186">
    <property type="entry name" value="CHAD_dom_sf"/>
</dbReference>
<proteinExistence type="predicted"/>
<dbReference type="KEGG" id="kba:A0U89_10565"/>
<dbReference type="SMART" id="SM01118">
    <property type="entry name" value="CYTH"/>
    <property type="match status" value="1"/>
</dbReference>
<dbReference type="SMART" id="SM00880">
    <property type="entry name" value="CHAD"/>
    <property type="match status" value="1"/>
</dbReference>
<dbReference type="eggNOG" id="COG5607">
    <property type="taxonomic scope" value="Bacteria"/>
</dbReference>
<dbReference type="eggNOG" id="COG3025">
    <property type="taxonomic scope" value="Bacteria"/>
</dbReference>
<name>A0A1D8UV45_9PROT</name>
<dbReference type="InterPro" id="IPR039013">
    <property type="entry name" value="YgiF"/>
</dbReference>
<dbReference type="InterPro" id="IPR023577">
    <property type="entry name" value="CYTH_domain"/>
</dbReference>
<keyword evidence="2" id="KW-1185">Reference proteome</keyword>
<evidence type="ECO:0000313" key="1">
    <source>
        <dbReference type="EMBL" id="AOX17510.1"/>
    </source>
</evidence>
<protein>
    <submittedName>
        <fullName evidence="1">Uncharacterized protein</fullName>
    </submittedName>
</protein>
<dbReference type="STRING" id="153496.A0U89_10565"/>
<dbReference type="EMBL" id="CP014674">
    <property type="protein sequence ID" value="AOX17510.1"/>
    <property type="molecule type" value="Genomic_DNA"/>
</dbReference>
<dbReference type="Gene3D" id="1.40.20.10">
    <property type="entry name" value="CHAD domain"/>
    <property type="match status" value="1"/>
</dbReference>
<dbReference type="CDD" id="cd07756">
    <property type="entry name" value="CYTH-like_Pase_CHAD"/>
    <property type="match status" value="1"/>
</dbReference>
<dbReference type="PROSITE" id="PS51707">
    <property type="entry name" value="CYTH"/>
    <property type="match status" value="1"/>
</dbReference>
<accession>A0A1D8UV45</accession>
<reference evidence="1 2" key="1">
    <citation type="journal article" date="2016" name="Microb. Cell Fact.">
        <title>Dissection of exopolysaccharide biosynthesis in Kozakia baliensis.</title>
        <authorList>
            <person name="Brandt J.U."/>
            <person name="Jakob F."/>
            <person name="Behr J."/>
            <person name="Geissler A.J."/>
            <person name="Vogel R.F."/>
        </authorList>
    </citation>
    <scope>NUCLEOTIDE SEQUENCE [LARGE SCALE GENOMIC DNA]</scope>
    <source>
        <strain evidence="1 2">DSM 14400</strain>
    </source>
</reference>
<dbReference type="GO" id="GO:0046872">
    <property type="term" value="F:metal ion binding"/>
    <property type="evidence" value="ECO:0007669"/>
    <property type="project" value="TreeGrafter"/>
</dbReference>
<dbReference type="AlphaFoldDB" id="A0A1D8UV45"/>
<dbReference type="Proteomes" id="UP000179145">
    <property type="component" value="Chromosome"/>
</dbReference>
<sequence>MKGSHPFSGSGGKAMSGKNTTLPLEIELKLLFPPEARPQLDRYIASLDTLGQSEKRHLVTTYYDTPDLALSHAGLALRIRRSGHERIQTLKTSEQEKRLASHRGEWEWPVKSDQPDLTLLADTPAAALTEALDGNLAPVWVSDVYRTSHTIQHDDAVVELAVDEGAVRAGNAQDTIREVELELKAGPVTALYGLALALQNEIPLRIGTLTKAERGHHLQTGTPRSFEKVDIPKLTRKTTLAEGLKTLLSAGLNALIRNQPAAEAEDAEGIHQMRVAIRQLRTILHLLNGYTDRHTLDLFQSELRRIGRELGEARDWDVFCLETLRKAFETPDENDPIRMLHDDAAEKRTNAHRQLRLELEKTALTTLVLSLTVWIENPAFAKDEALLTSPLSDIAPILLDRLAHKVMRRGRHIRELSAKERHDLRKSLKKLRYGASYFAKLYPTHAVKTYMKHCKKLQLQLGEINDAAVAATLIGSLSEAHLNLAPAASAFSNWNDERLQQALHSLPAAWKGFRNTKPFWH</sequence>
<dbReference type="Pfam" id="PF01928">
    <property type="entry name" value="CYTH"/>
    <property type="match status" value="1"/>
</dbReference>
<dbReference type="GO" id="GO:0050355">
    <property type="term" value="F:inorganic triphosphate phosphatase activity"/>
    <property type="evidence" value="ECO:0007669"/>
    <property type="project" value="InterPro"/>
</dbReference>
<evidence type="ECO:0000313" key="2">
    <source>
        <dbReference type="Proteomes" id="UP000179145"/>
    </source>
</evidence>
<dbReference type="PANTHER" id="PTHR39569:SF1">
    <property type="entry name" value="INORGANIC TRIPHOSPHATASE"/>
    <property type="match status" value="1"/>
</dbReference>
<dbReference type="InterPro" id="IPR007899">
    <property type="entry name" value="CHAD_dom"/>
</dbReference>
<dbReference type="Pfam" id="PF05235">
    <property type="entry name" value="CHAD"/>
    <property type="match status" value="1"/>
</dbReference>
<dbReference type="InterPro" id="IPR033469">
    <property type="entry name" value="CYTH-like_dom_sf"/>
</dbReference>
<dbReference type="Gene3D" id="2.40.320.10">
    <property type="entry name" value="Hypothetical Protein Pfu-838710-001"/>
    <property type="match status" value="1"/>
</dbReference>
<gene>
    <name evidence="1" type="ORF">A0U89_10565</name>
</gene>